<dbReference type="InterPro" id="IPR018648">
    <property type="entry name" value="DUF2076"/>
</dbReference>
<sequence>MTPEERDIITRFIARISGAEAGGFAGSVPATAPTLPPIDPEADALIAELFTRYPTARYRLTQTAFVQEHALAEAQNRLRQMQAELEQARQQAQTAAPRAGGFFSGIFGGGGQGPAPGPSYQPPPPQYPPNYQPGLLQRSGSGFLGSALTTAAGVAGGMVVGNALMDLFSSHRAEAGGFSAAEPALPGGSPWSSPGVAPANPWDNVTNDPASGDAGWDSTQNDASPADPAGGWDDAANTPDDFPSFDDT</sequence>
<proteinExistence type="predicted"/>
<protein>
    <submittedName>
        <fullName evidence="3">DUF2076 domain-containing protein</fullName>
    </submittedName>
</protein>
<feature type="region of interest" description="Disordered" evidence="2">
    <location>
        <begin position="179"/>
        <end position="248"/>
    </location>
</feature>
<dbReference type="EMBL" id="DTQM01000203">
    <property type="protein sequence ID" value="HGC43671.1"/>
    <property type="molecule type" value="Genomic_DNA"/>
</dbReference>
<feature type="compositionally biased region" description="Gly residues" evidence="2">
    <location>
        <begin position="103"/>
        <end position="114"/>
    </location>
</feature>
<dbReference type="AlphaFoldDB" id="A0A8J4HBA8"/>
<comment type="caution">
    <text evidence="3">The sequence shown here is derived from an EMBL/GenBank/DDBJ whole genome shotgun (WGS) entry which is preliminary data.</text>
</comment>
<reference evidence="3" key="1">
    <citation type="journal article" date="2020" name="mSystems">
        <title>Genome- and Community-Level Interaction Insights into Carbon Utilization and Element Cycling Functions of Hydrothermarchaeota in Hydrothermal Sediment.</title>
        <authorList>
            <person name="Zhou Z."/>
            <person name="Liu Y."/>
            <person name="Xu W."/>
            <person name="Pan J."/>
            <person name="Luo Z.H."/>
            <person name="Li M."/>
        </authorList>
    </citation>
    <scope>NUCLEOTIDE SEQUENCE</scope>
    <source>
        <strain evidence="3">SpSt-997</strain>
    </source>
</reference>
<feature type="region of interest" description="Disordered" evidence="2">
    <location>
        <begin position="103"/>
        <end position="133"/>
    </location>
</feature>
<organism evidence="3">
    <name type="scientific">Acidicaldus sp</name>
    <dbReference type="NCBI Taxonomy" id="1872105"/>
    <lineage>
        <taxon>Bacteria</taxon>
        <taxon>Pseudomonadati</taxon>
        <taxon>Pseudomonadota</taxon>
        <taxon>Alphaproteobacteria</taxon>
        <taxon>Acetobacterales</taxon>
        <taxon>Acetobacteraceae</taxon>
        <taxon>Acidicaldus</taxon>
    </lineage>
</organism>
<feature type="coiled-coil region" evidence="1">
    <location>
        <begin position="64"/>
        <end position="95"/>
    </location>
</feature>
<feature type="compositionally biased region" description="Low complexity" evidence="2">
    <location>
        <begin position="222"/>
        <end position="236"/>
    </location>
</feature>
<evidence type="ECO:0000256" key="1">
    <source>
        <dbReference type="SAM" id="Coils"/>
    </source>
</evidence>
<evidence type="ECO:0000256" key="2">
    <source>
        <dbReference type="SAM" id="MobiDB-lite"/>
    </source>
</evidence>
<name>A0A8J4HBA8_9PROT</name>
<dbReference type="Pfam" id="PF09849">
    <property type="entry name" value="DUF2076"/>
    <property type="match status" value="1"/>
</dbReference>
<feature type="compositionally biased region" description="Pro residues" evidence="2">
    <location>
        <begin position="115"/>
        <end position="131"/>
    </location>
</feature>
<keyword evidence="1" id="KW-0175">Coiled coil</keyword>
<gene>
    <name evidence="3" type="ORF">ENY07_10695</name>
</gene>
<evidence type="ECO:0000313" key="3">
    <source>
        <dbReference type="EMBL" id="HGC43671.1"/>
    </source>
</evidence>
<accession>A0A8J4HBA8</accession>